<protein>
    <submittedName>
        <fullName evidence="2">Uncharacterized protein</fullName>
    </submittedName>
</protein>
<evidence type="ECO:0000313" key="2">
    <source>
        <dbReference type="EMBL" id="KZP09022.1"/>
    </source>
</evidence>
<dbReference type="EMBL" id="KV417709">
    <property type="protein sequence ID" value="KZP09022.1"/>
    <property type="molecule type" value="Genomic_DNA"/>
</dbReference>
<gene>
    <name evidence="2" type="ORF">FIBSPDRAFT_900813</name>
</gene>
<accession>A0A165XYF2</accession>
<sequence length="129" mass="14417">MTHIGNFLRCACAGLPYRIDGLTGHNAHRRFDVQKIRPKYAPKRQDPGFVLWVQRNMGANRILLNMRFESLLLGPAVATPATDGSFSADTGDQGLEENRDRAGDSEDTEVTGSLMRKLWRKVCRVLCLG</sequence>
<name>A0A165XYF2_9AGAM</name>
<organism evidence="2 3">
    <name type="scientific">Athelia psychrophila</name>
    <dbReference type="NCBI Taxonomy" id="1759441"/>
    <lineage>
        <taxon>Eukaryota</taxon>
        <taxon>Fungi</taxon>
        <taxon>Dikarya</taxon>
        <taxon>Basidiomycota</taxon>
        <taxon>Agaricomycotina</taxon>
        <taxon>Agaricomycetes</taxon>
        <taxon>Agaricomycetidae</taxon>
        <taxon>Atheliales</taxon>
        <taxon>Atheliaceae</taxon>
        <taxon>Athelia</taxon>
    </lineage>
</organism>
<feature type="region of interest" description="Disordered" evidence="1">
    <location>
        <begin position="80"/>
        <end position="108"/>
    </location>
</feature>
<dbReference type="AlphaFoldDB" id="A0A165XYF2"/>
<reference evidence="2 3" key="1">
    <citation type="journal article" date="2016" name="Mol. Biol. Evol.">
        <title>Comparative Genomics of Early-Diverging Mushroom-Forming Fungi Provides Insights into the Origins of Lignocellulose Decay Capabilities.</title>
        <authorList>
            <person name="Nagy L.G."/>
            <person name="Riley R."/>
            <person name="Tritt A."/>
            <person name="Adam C."/>
            <person name="Daum C."/>
            <person name="Floudas D."/>
            <person name="Sun H."/>
            <person name="Yadav J.S."/>
            <person name="Pangilinan J."/>
            <person name="Larsson K.H."/>
            <person name="Matsuura K."/>
            <person name="Barry K."/>
            <person name="Labutti K."/>
            <person name="Kuo R."/>
            <person name="Ohm R.A."/>
            <person name="Bhattacharya S.S."/>
            <person name="Shirouzu T."/>
            <person name="Yoshinaga Y."/>
            <person name="Martin F.M."/>
            <person name="Grigoriev I.V."/>
            <person name="Hibbett D.S."/>
        </authorList>
    </citation>
    <scope>NUCLEOTIDE SEQUENCE [LARGE SCALE GENOMIC DNA]</scope>
    <source>
        <strain evidence="2 3">CBS 109695</strain>
    </source>
</reference>
<dbReference type="Proteomes" id="UP000076532">
    <property type="component" value="Unassembled WGS sequence"/>
</dbReference>
<evidence type="ECO:0000313" key="3">
    <source>
        <dbReference type="Proteomes" id="UP000076532"/>
    </source>
</evidence>
<keyword evidence="3" id="KW-1185">Reference proteome</keyword>
<evidence type="ECO:0000256" key="1">
    <source>
        <dbReference type="SAM" id="MobiDB-lite"/>
    </source>
</evidence>
<proteinExistence type="predicted"/>